<evidence type="ECO:0000256" key="12">
    <source>
        <dbReference type="ARBA" id="ARBA00075986"/>
    </source>
</evidence>
<dbReference type="GO" id="GO:0007155">
    <property type="term" value="P:cell adhesion"/>
    <property type="evidence" value="ECO:0007669"/>
    <property type="project" value="UniProtKB-KW"/>
</dbReference>
<evidence type="ECO:0000313" key="19">
    <source>
        <dbReference type="Ensembl" id="ENSVURP00010030161.1"/>
    </source>
</evidence>
<dbReference type="PANTHER" id="PTHR15427:SF5">
    <property type="entry name" value="EMILIN-2"/>
    <property type="match status" value="1"/>
</dbReference>
<dbReference type="InterPro" id="IPR001073">
    <property type="entry name" value="C1q_dom"/>
</dbReference>
<feature type="signal peptide" evidence="15">
    <location>
        <begin position="1"/>
        <end position="23"/>
    </location>
</feature>
<dbReference type="FunFam" id="2.60.120.40:FF:000011">
    <property type="entry name" value="Elastin microfibril interfacer 2"/>
    <property type="match status" value="1"/>
</dbReference>
<dbReference type="RefSeq" id="XP_027702784.1">
    <property type="nucleotide sequence ID" value="XM_027846983.1"/>
</dbReference>
<dbReference type="Ensembl" id="ENSVURT00010016450.1">
    <property type="protein sequence ID" value="ENSVURP00010014459.1"/>
    <property type="gene ID" value="ENSVURG00010011114.1"/>
</dbReference>
<evidence type="ECO:0000256" key="13">
    <source>
        <dbReference type="SAM" id="Coils"/>
    </source>
</evidence>
<keyword evidence="6 13" id="KW-0175">Coiled coil</keyword>
<dbReference type="GO" id="GO:0005581">
    <property type="term" value="C:collagen trimer"/>
    <property type="evidence" value="ECO:0007669"/>
    <property type="project" value="UniProtKB-KW"/>
</dbReference>
<organism evidence="18 20">
    <name type="scientific">Vombatus ursinus</name>
    <name type="common">Common wombat</name>
    <dbReference type="NCBI Taxonomy" id="29139"/>
    <lineage>
        <taxon>Eukaryota</taxon>
        <taxon>Metazoa</taxon>
        <taxon>Chordata</taxon>
        <taxon>Craniata</taxon>
        <taxon>Vertebrata</taxon>
        <taxon>Euteleostomi</taxon>
        <taxon>Mammalia</taxon>
        <taxon>Metatheria</taxon>
        <taxon>Diprotodontia</taxon>
        <taxon>Vombatidae</taxon>
        <taxon>Vombatus</taxon>
    </lineage>
</organism>
<dbReference type="STRING" id="29139.ENSVURP00010014459"/>
<dbReference type="GeneID" id="114031835"/>
<feature type="chain" id="PRO_5044616095" description="EMILIN-2" evidence="15">
    <location>
        <begin position="24"/>
        <end position="1097"/>
    </location>
</feature>
<dbReference type="Pfam" id="PF07546">
    <property type="entry name" value="EMI"/>
    <property type="match status" value="1"/>
</dbReference>
<keyword evidence="4 15" id="KW-0732">Signal</keyword>
<evidence type="ECO:0000256" key="4">
    <source>
        <dbReference type="ARBA" id="ARBA00022729"/>
    </source>
</evidence>
<evidence type="ECO:0000256" key="9">
    <source>
        <dbReference type="ARBA" id="ARBA00023180"/>
    </source>
</evidence>
<dbReference type="InterPro" id="IPR050392">
    <property type="entry name" value="Collagen/C1q_domain"/>
</dbReference>
<evidence type="ECO:0000256" key="6">
    <source>
        <dbReference type="ARBA" id="ARBA00023054"/>
    </source>
</evidence>
<evidence type="ECO:0000256" key="7">
    <source>
        <dbReference type="ARBA" id="ARBA00023119"/>
    </source>
</evidence>
<dbReference type="Proteomes" id="UP000314987">
    <property type="component" value="Unassembled WGS sequence"/>
</dbReference>
<evidence type="ECO:0000259" key="17">
    <source>
        <dbReference type="PROSITE" id="PS51041"/>
    </source>
</evidence>
<keyword evidence="2" id="KW-0964">Secreted</keyword>
<evidence type="ECO:0000256" key="15">
    <source>
        <dbReference type="SAM" id="SignalP"/>
    </source>
</evidence>
<comment type="subunit">
    <text evidence="10">Homotrimer associated through a moderately stable interaction of the C-terminal globular C1q domains, allowing the nucleation of the triple helix and then a further quaternary assembly to higher-order polymers via intermolecular disulfide bonds. Interacts with EMILIN1.</text>
</comment>
<dbReference type="AlphaFoldDB" id="A0A4X2KQJ0"/>
<dbReference type="PROSITE" id="PS51041">
    <property type="entry name" value="EMI"/>
    <property type="match status" value="1"/>
</dbReference>
<name>A0A4X2KQJ0_VOMUR</name>
<evidence type="ECO:0000256" key="11">
    <source>
        <dbReference type="ARBA" id="ARBA00072328"/>
    </source>
</evidence>
<evidence type="ECO:0000259" key="16">
    <source>
        <dbReference type="PROSITE" id="PS50871"/>
    </source>
</evidence>
<dbReference type="PROSITE" id="PS50871">
    <property type="entry name" value="C1Q"/>
    <property type="match status" value="1"/>
</dbReference>
<sequence length="1097" mass="121219">MWPCGWAWVLALLALREDWLAQATPHMRQTSRPGVRNKNWCAYIVNKNVSCSVLEGTESFIQAQYKCAWNQIPCPSTPVYRVNFRPRYTIKFKTVTQLEWRCCPGFKGGDCQEGPKEPVKSPLPTPARPRNTMKKATDTEPKQVTEPKKTTEPRHTTEPRQTASPKPGLQELQDKKIQVLEDKVSRLTRTVLDLQSSIAGVNENLKHAVQDDASKMLASWLNSLHNPPGPDSVVGGETETVQLPGILGGKESGMKDIKSELAEVKDVLKTKSDKLEELDGKVKGCEGQLKQLQEAAQGPTVTIPTNEFYQAYVDSKFEALKEELMEGIDRKMADLKNSCEYKLTGVQQQCDDYGSSYLGMIELIGEKETSLRKEISDLQSQIQAAPSKQPNCCNLDQSVDFGQQIKDLDQKIERVSEATRMLNGRLDNEFDHLTMPEPDESFDERWNELDARINVTEKNAEEHCFYIEETLRGTINGEVDDLKQLLDQKIQSLEDRLGSSLLDIANGTDVKFINLESILPGSGKGQVTTELNHLKKKIQDVENLCLQNLQLGPYGKEDTHPSKHDDLQKMDDTSALLKALNDTVYRKFREMELNIQKVQQDLNLLSSHLNDTDKDVRNLQGGLSNCQEQLAGAISTCRKAEDSVSRKLEELDRTSEEPTSSQIPAGHCCSHLEVRIQGLQKQILSDLDICKESTQGVQREVMVVGGRVSHVEKACSKLDSISGSLNRIKEGLNKHVSNLWNCVSQINGTIVAHSKDISGLKNSVQQIYSRVFQITTDLQDLMKGQPAGPEAPSEIPQLIPQQPRSSPDPSQPEVPEESLRPKTPQQLPESKGPLPPKTPGKPFHPGIPQQPSQSKTPLQPLPPDQISPHPELPGWTGLPFLPGSTGVIMETGEAGPPGKMVMSGRGLPNGVDGQDSRWPIPSSEGYAGAPGYPKPPPPVESQGIPTASLVSFSAGLTQKPFPSEAGVVLFNKVLVNDGEFYDPNTGIFTAPYDGRYLITAILTPERDEYVEAVLSVSNASVAQLHTAGYRRELLEYHKPPGGLHTCGGTGTFHLIVHLKAGDEVNIVVTGGRLAHTDFDEMYSTFSGVFLYPFLSHI</sequence>
<protein>
    <recommendedName>
        <fullName evidence="11">EMILIN-2</fullName>
    </recommendedName>
    <alternativeName>
        <fullName evidence="12">Elastin microfibril interface-located protein 2</fullName>
    </alternativeName>
</protein>
<keyword evidence="3" id="KW-0272">Extracellular matrix</keyword>
<dbReference type="Gene3D" id="2.60.120.40">
    <property type="match status" value="1"/>
</dbReference>
<dbReference type="PANTHER" id="PTHR15427">
    <property type="entry name" value="EMILIN ELASTIN MICROFIBRIL INTERFACE-LOCATED PROTEIN ELASTIN MICROFIBRIL INTERFACER"/>
    <property type="match status" value="1"/>
</dbReference>
<feature type="domain" description="EMI" evidence="17">
    <location>
        <begin position="37"/>
        <end position="113"/>
    </location>
</feature>
<dbReference type="GO" id="GO:0051240">
    <property type="term" value="P:positive regulation of multicellular organismal process"/>
    <property type="evidence" value="ECO:0007669"/>
    <property type="project" value="UniProtKB-ARBA"/>
</dbReference>
<dbReference type="SMART" id="SM00110">
    <property type="entry name" value="C1Q"/>
    <property type="match status" value="1"/>
</dbReference>
<evidence type="ECO:0000313" key="20">
    <source>
        <dbReference type="Proteomes" id="UP000314987"/>
    </source>
</evidence>
<keyword evidence="5" id="KW-0130">Cell adhesion</keyword>
<evidence type="ECO:0000313" key="18">
    <source>
        <dbReference type="Ensembl" id="ENSVURP00010014459.1"/>
    </source>
</evidence>
<reference evidence="18" key="2">
    <citation type="submission" date="2025-05" db="UniProtKB">
        <authorList>
            <consortium name="Ensembl"/>
        </authorList>
    </citation>
    <scope>IDENTIFICATION</scope>
</reference>
<dbReference type="OrthoDB" id="9944757at2759"/>
<dbReference type="Pfam" id="PF00386">
    <property type="entry name" value="C1q"/>
    <property type="match status" value="1"/>
</dbReference>
<evidence type="ECO:0000256" key="14">
    <source>
        <dbReference type="SAM" id="MobiDB-lite"/>
    </source>
</evidence>
<keyword evidence="20" id="KW-1185">Reference proteome</keyword>
<dbReference type="InterPro" id="IPR011489">
    <property type="entry name" value="EMI_domain"/>
</dbReference>
<evidence type="ECO:0000256" key="8">
    <source>
        <dbReference type="ARBA" id="ARBA00023157"/>
    </source>
</evidence>
<keyword evidence="9" id="KW-0325">Glycoprotein</keyword>
<dbReference type="OMA" id="SAQPNCC"/>
<gene>
    <name evidence="18" type="primary">LOC114031835</name>
    <name evidence="19" type="synonym">LOC114054054</name>
</gene>
<dbReference type="InterPro" id="IPR008983">
    <property type="entry name" value="Tumour_necrosis_fac-like_dom"/>
</dbReference>
<comment type="subcellular location">
    <subcellularLocation>
        <location evidence="1">Secreted</location>
        <location evidence="1">Extracellular space</location>
        <location evidence="1">Extracellular matrix</location>
    </subcellularLocation>
</comment>
<feature type="coiled-coil region" evidence="13">
    <location>
        <begin position="254"/>
        <end position="295"/>
    </location>
</feature>
<feature type="region of interest" description="Disordered" evidence="14">
    <location>
        <begin position="113"/>
        <end position="173"/>
    </location>
</feature>
<keyword evidence="8" id="KW-1015">Disulfide bond</keyword>
<feature type="compositionally biased region" description="Basic and acidic residues" evidence="14">
    <location>
        <begin position="135"/>
        <end position="158"/>
    </location>
</feature>
<keyword evidence="7" id="KW-0176">Collagen</keyword>
<evidence type="ECO:0000256" key="1">
    <source>
        <dbReference type="ARBA" id="ARBA00004498"/>
    </source>
</evidence>
<evidence type="ECO:0000256" key="2">
    <source>
        <dbReference type="ARBA" id="ARBA00022525"/>
    </source>
</evidence>
<dbReference type="Ensembl" id="ENSVURT00010034340.1">
    <property type="protein sequence ID" value="ENSVURP00010030161.1"/>
    <property type="gene ID" value="ENSVURG00010023064.1"/>
</dbReference>
<dbReference type="GeneTree" id="ENSGT01030000234633"/>
<evidence type="ECO:0000256" key="5">
    <source>
        <dbReference type="ARBA" id="ARBA00022889"/>
    </source>
</evidence>
<evidence type="ECO:0000256" key="3">
    <source>
        <dbReference type="ARBA" id="ARBA00022530"/>
    </source>
</evidence>
<proteinExistence type="predicted"/>
<evidence type="ECO:0000256" key="10">
    <source>
        <dbReference type="ARBA" id="ARBA00064796"/>
    </source>
</evidence>
<dbReference type="SUPFAM" id="SSF49842">
    <property type="entry name" value="TNF-like"/>
    <property type="match status" value="1"/>
</dbReference>
<accession>A0A4X2KQJ0</accession>
<feature type="domain" description="C1q" evidence="16">
    <location>
        <begin position="945"/>
        <end position="1096"/>
    </location>
</feature>
<feature type="region of interest" description="Disordered" evidence="14">
    <location>
        <begin position="782"/>
        <end position="876"/>
    </location>
</feature>
<reference evidence="20" key="1">
    <citation type="submission" date="2018-12" db="EMBL/GenBank/DDBJ databases">
        <authorList>
            <person name="Yazar S."/>
        </authorList>
    </citation>
    <scope>NUCLEOTIDE SEQUENCE [LARGE SCALE GENOMIC DNA]</scope>
</reference>